<protein>
    <submittedName>
        <fullName evidence="3">DUF2334 domain-containing protein</fullName>
    </submittedName>
</protein>
<dbReference type="RefSeq" id="WP_390254047.1">
    <property type="nucleotide sequence ID" value="NZ_JBHSDT010000008.1"/>
</dbReference>
<dbReference type="InterPro" id="IPR011330">
    <property type="entry name" value="Glyco_hydro/deAcase_b/a-brl"/>
</dbReference>
<keyword evidence="1" id="KW-0472">Membrane</keyword>
<feature type="transmembrane region" description="Helical" evidence="1">
    <location>
        <begin position="539"/>
        <end position="558"/>
    </location>
</feature>
<sequence length="577" mass="66833">MKLNKLILLLLLLLFTITPIIHAETESNHQVLVVYSSESAELDQHQRFLDLLIGHFTSDITFMSVSEVDEDATKEKTHLFYLGTVKDRLPVSFQEILTNFNGKVIGLGHNINQLGERFNFVSTGEEAVYSKIIVSSDPENAISVLPRSVITTKISSPTEILAMVTHGEGNNYPLFIQKDHTYYYASSEMEPPLTIFLGEVLHEVFQEDHETAHPAYIRLEDVHPMVDHNKLLDIAKELKKRQIPYMVAVVPVYTNPETGKESYLSDSRELLNVLKYVQDNGGSIVMHGYTHQFRKTETGEGFEFWDVENNMPIYHEADEKVFKKTEKDFDNIADYQSYREEQLAFETTYIKQKLTRGIQELSNYGIYPLAFEAPHYTMSQNGYKVTAEHFSTYVGQVQLSDADWEIMSTSPYYTTPVFLHGMKLLPETIGFVDREDPIAINKMMEKAQKQQVLRDGMIAGFYHPYLGVEEFIELMDQMEQIPGIEWIDLKQMENTVQADHVFIQSNNGVITKEIDYFHLYANSIDLLGYKILHIMHESLWTLASAGFLSVLWFIFYIFKMKIRQKRSRIRRRYRRAI</sequence>
<dbReference type="EMBL" id="JBHSDT010000008">
    <property type="protein sequence ID" value="MFC4404949.1"/>
    <property type="molecule type" value="Genomic_DNA"/>
</dbReference>
<dbReference type="Proteomes" id="UP001595882">
    <property type="component" value="Unassembled WGS sequence"/>
</dbReference>
<gene>
    <name evidence="3" type="ORF">ACFOY7_17910</name>
</gene>
<dbReference type="SUPFAM" id="SSF88713">
    <property type="entry name" value="Glycoside hydrolase/deacetylase"/>
    <property type="match status" value="1"/>
</dbReference>
<evidence type="ECO:0000313" key="4">
    <source>
        <dbReference type="Proteomes" id="UP001595882"/>
    </source>
</evidence>
<dbReference type="CDD" id="cd10923">
    <property type="entry name" value="CE4_COG5298"/>
    <property type="match status" value="1"/>
</dbReference>
<keyword evidence="2" id="KW-0732">Signal</keyword>
<reference evidence="4" key="1">
    <citation type="journal article" date="2019" name="Int. J. Syst. Evol. Microbiol.">
        <title>The Global Catalogue of Microorganisms (GCM) 10K type strain sequencing project: providing services to taxonomists for standard genome sequencing and annotation.</title>
        <authorList>
            <consortium name="The Broad Institute Genomics Platform"/>
            <consortium name="The Broad Institute Genome Sequencing Center for Infectious Disease"/>
            <person name="Wu L."/>
            <person name="Ma J."/>
        </authorList>
    </citation>
    <scope>NUCLEOTIDE SEQUENCE [LARGE SCALE GENOMIC DNA]</scope>
    <source>
        <strain evidence="4">CCUG 37865</strain>
    </source>
</reference>
<keyword evidence="4" id="KW-1185">Reference proteome</keyword>
<feature type="signal peptide" evidence="2">
    <location>
        <begin position="1"/>
        <end position="23"/>
    </location>
</feature>
<feature type="chain" id="PRO_5045691908" evidence="2">
    <location>
        <begin position="24"/>
        <end position="577"/>
    </location>
</feature>
<evidence type="ECO:0000256" key="2">
    <source>
        <dbReference type="SAM" id="SignalP"/>
    </source>
</evidence>
<name>A0ABV8X3T4_9BACI</name>
<organism evidence="3 4">
    <name type="scientific">Gracilibacillus xinjiangensis</name>
    <dbReference type="NCBI Taxonomy" id="1193282"/>
    <lineage>
        <taxon>Bacteria</taxon>
        <taxon>Bacillati</taxon>
        <taxon>Bacillota</taxon>
        <taxon>Bacilli</taxon>
        <taxon>Bacillales</taxon>
        <taxon>Bacillaceae</taxon>
        <taxon>Gracilibacillus</taxon>
    </lineage>
</organism>
<keyword evidence="1" id="KW-1133">Transmembrane helix</keyword>
<accession>A0ABV8X3T4</accession>
<proteinExistence type="predicted"/>
<keyword evidence="1" id="KW-0812">Transmembrane</keyword>
<evidence type="ECO:0000256" key="1">
    <source>
        <dbReference type="SAM" id="Phobius"/>
    </source>
</evidence>
<dbReference type="Pfam" id="PF10096">
    <property type="entry name" value="DUF2334"/>
    <property type="match status" value="1"/>
</dbReference>
<comment type="caution">
    <text evidence="3">The sequence shown here is derived from an EMBL/GenBank/DDBJ whole genome shotgun (WGS) entry which is preliminary data.</text>
</comment>
<evidence type="ECO:0000313" key="3">
    <source>
        <dbReference type="EMBL" id="MFC4404949.1"/>
    </source>
</evidence>
<dbReference type="InterPro" id="IPR018763">
    <property type="entry name" value="DUF2334"/>
</dbReference>